<proteinExistence type="predicted"/>
<reference evidence="2" key="1">
    <citation type="journal article" date="2021" name="Nat. Commun.">
        <title>Genetic determinants of endophytism in the Arabidopsis root mycobiome.</title>
        <authorList>
            <person name="Mesny F."/>
            <person name="Miyauchi S."/>
            <person name="Thiergart T."/>
            <person name="Pickel B."/>
            <person name="Atanasova L."/>
            <person name="Karlsson M."/>
            <person name="Huettel B."/>
            <person name="Barry K.W."/>
            <person name="Haridas S."/>
            <person name="Chen C."/>
            <person name="Bauer D."/>
            <person name="Andreopoulos W."/>
            <person name="Pangilinan J."/>
            <person name="LaButti K."/>
            <person name="Riley R."/>
            <person name="Lipzen A."/>
            <person name="Clum A."/>
            <person name="Drula E."/>
            <person name="Henrissat B."/>
            <person name="Kohler A."/>
            <person name="Grigoriev I.V."/>
            <person name="Martin F.M."/>
            <person name="Hacquard S."/>
        </authorList>
    </citation>
    <scope>NUCLEOTIDE SEQUENCE</scope>
    <source>
        <strain evidence="2">MPI-CAGE-CH-0243</strain>
    </source>
</reference>
<comment type="caution">
    <text evidence="2">The sequence shown here is derived from an EMBL/GenBank/DDBJ whole genome shotgun (WGS) entry which is preliminary data.</text>
</comment>
<gene>
    <name evidence="2" type="ORF">B0J11DRAFT_271760</name>
</gene>
<accession>A0A9P9E1V5</accession>
<feature type="region of interest" description="Disordered" evidence="1">
    <location>
        <begin position="210"/>
        <end position="233"/>
    </location>
</feature>
<organism evidence="2 3">
    <name type="scientific">Dendryphion nanum</name>
    <dbReference type="NCBI Taxonomy" id="256645"/>
    <lineage>
        <taxon>Eukaryota</taxon>
        <taxon>Fungi</taxon>
        <taxon>Dikarya</taxon>
        <taxon>Ascomycota</taxon>
        <taxon>Pezizomycotina</taxon>
        <taxon>Dothideomycetes</taxon>
        <taxon>Pleosporomycetidae</taxon>
        <taxon>Pleosporales</taxon>
        <taxon>Torulaceae</taxon>
        <taxon>Dendryphion</taxon>
    </lineage>
</organism>
<feature type="region of interest" description="Disordered" evidence="1">
    <location>
        <begin position="24"/>
        <end position="50"/>
    </location>
</feature>
<sequence length="454" mass="50842">MSFRLTVEEVDALTSDNLLLGHSKPGKRKVSGALLTPPSSVGSRSSSSSSTLSASISIKQPIAPTIADFDFPQQLDSPEAVEFLGFNPEVAKIIFDDWNQETIKSGLEPDPYVLLEFALGRAQNLNDLSDRPPLIAMRDIGITRHVAEAITDPRFTNIFESESLYFWVEDTIKVNLATLVRLQQRLKECAAQIVQVKKGKGKRSKVETNVAVSAAESSQPTPSQPTITMDTESDNRHLPEPHVAVIVKPTIHPNHVTLYKGKAPADIDPTEQLIQDDGTLNLISILSRSGGDFNLDRDAWYFTPEIGTAEQYRLFAATRNKTAETWIIQIQIPETFMNSLKVKSLWFGHDFKKFVWFNRLRKMKNYPAQFEELLDPAKTDIIRGYCSTGVDKKYSKMSPHEVQERFTEENLIWTAGRKAEQVCFTHRGVANALALQVTGKTHIEIHPPILSDPE</sequence>
<dbReference type="EMBL" id="JAGMWT010000005">
    <property type="protein sequence ID" value="KAH7128456.1"/>
    <property type="molecule type" value="Genomic_DNA"/>
</dbReference>
<dbReference type="Proteomes" id="UP000700596">
    <property type="component" value="Unassembled WGS sequence"/>
</dbReference>
<evidence type="ECO:0000313" key="3">
    <source>
        <dbReference type="Proteomes" id="UP000700596"/>
    </source>
</evidence>
<name>A0A9P9E1V5_9PLEO</name>
<protein>
    <submittedName>
        <fullName evidence="2">Uncharacterized protein</fullName>
    </submittedName>
</protein>
<feature type="compositionally biased region" description="Polar residues" evidence="1">
    <location>
        <begin position="215"/>
        <end position="230"/>
    </location>
</feature>
<dbReference type="AlphaFoldDB" id="A0A9P9E1V5"/>
<keyword evidence="3" id="KW-1185">Reference proteome</keyword>
<feature type="compositionally biased region" description="Low complexity" evidence="1">
    <location>
        <begin position="39"/>
        <end position="50"/>
    </location>
</feature>
<evidence type="ECO:0000256" key="1">
    <source>
        <dbReference type="SAM" id="MobiDB-lite"/>
    </source>
</evidence>
<dbReference type="OrthoDB" id="3762912at2759"/>
<evidence type="ECO:0000313" key="2">
    <source>
        <dbReference type="EMBL" id="KAH7128456.1"/>
    </source>
</evidence>